<organism evidence="2 3">
    <name type="scientific">Leishmania martiniquensis</name>
    <dbReference type="NCBI Taxonomy" id="1580590"/>
    <lineage>
        <taxon>Eukaryota</taxon>
        <taxon>Discoba</taxon>
        <taxon>Euglenozoa</taxon>
        <taxon>Kinetoplastea</taxon>
        <taxon>Metakinetoplastina</taxon>
        <taxon>Trypanosomatida</taxon>
        <taxon>Trypanosomatidae</taxon>
        <taxon>Leishmaniinae</taxon>
        <taxon>Leishmania</taxon>
    </lineage>
</organism>
<evidence type="ECO:0000313" key="3">
    <source>
        <dbReference type="Proteomes" id="UP000673552"/>
    </source>
</evidence>
<keyword evidence="1" id="KW-0732">Signal</keyword>
<comment type="caution">
    <text evidence="2">The sequence shown here is derived from an EMBL/GenBank/DDBJ whole genome shotgun (WGS) entry which is preliminary data.</text>
</comment>
<proteinExistence type="predicted"/>
<reference evidence="2 3" key="1">
    <citation type="submission" date="2021-03" db="EMBL/GenBank/DDBJ databases">
        <title>Leishmania (Mundinia) martiniquensis Genome sequencing and assembly.</title>
        <authorList>
            <person name="Almutairi H."/>
            <person name="Gatherer D."/>
        </authorList>
    </citation>
    <scope>NUCLEOTIDE SEQUENCE [LARGE SCALE GENOMIC DNA]</scope>
    <source>
        <strain evidence="2">LSCM1</strain>
    </source>
</reference>
<evidence type="ECO:0000313" key="2">
    <source>
        <dbReference type="EMBL" id="KAG5463939.1"/>
    </source>
</evidence>
<dbReference type="KEGG" id="lmat:92510283"/>
<protein>
    <recommendedName>
        <fullName evidence="4">Secreted protein</fullName>
    </recommendedName>
</protein>
<dbReference type="RefSeq" id="XP_067173876.1">
    <property type="nucleotide sequence ID" value="XM_067317771.1"/>
</dbReference>
<keyword evidence="3" id="KW-1185">Reference proteome</keyword>
<dbReference type="AlphaFoldDB" id="A0A836K5M4"/>
<dbReference type="OrthoDB" id="256047at2759"/>
<sequence length="154" mass="16855">MRPFQRTCAALCIVALLLLFEGVAGSAPPRAVRPFHTEFRSLTQACRGVLETECPPGIGVRADCLMEHIEGNDNHECKLWLAWRAACFATVTVNLIPHGICNFTSDQATSRLIRQCLRQVDKNELPSACSASPYFKSLMLHAAGPLDSEDAADL</sequence>
<dbReference type="Proteomes" id="UP000673552">
    <property type="component" value="Chromosome 36"/>
</dbReference>
<name>A0A836K5M4_9TRYP</name>
<evidence type="ECO:0000256" key="1">
    <source>
        <dbReference type="SAM" id="SignalP"/>
    </source>
</evidence>
<feature type="signal peptide" evidence="1">
    <location>
        <begin position="1"/>
        <end position="25"/>
    </location>
</feature>
<dbReference type="EMBL" id="JAFEUZ010000036">
    <property type="protein sequence ID" value="KAG5463939.1"/>
    <property type="molecule type" value="Genomic_DNA"/>
</dbReference>
<evidence type="ECO:0008006" key="4">
    <source>
        <dbReference type="Google" id="ProtNLM"/>
    </source>
</evidence>
<accession>A0A836K5M4</accession>
<feature type="chain" id="PRO_5032360894" description="Secreted protein" evidence="1">
    <location>
        <begin position="26"/>
        <end position="154"/>
    </location>
</feature>
<gene>
    <name evidence="2" type="ORF">LSCM1_00112</name>
</gene>
<dbReference type="GeneID" id="92510283"/>